<feature type="region of interest" description="Disordered" evidence="1">
    <location>
        <begin position="142"/>
        <end position="161"/>
    </location>
</feature>
<name>A0A6C0D3P7_9ZZZZ</name>
<accession>A0A6C0D3P7</accession>
<protein>
    <submittedName>
        <fullName evidence="2">Uncharacterized protein</fullName>
    </submittedName>
</protein>
<evidence type="ECO:0000256" key="1">
    <source>
        <dbReference type="SAM" id="MobiDB-lite"/>
    </source>
</evidence>
<feature type="compositionally biased region" description="Basic residues" evidence="1">
    <location>
        <begin position="177"/>
        <end position="186"/>
    </location>
</feature>
<feature type="compositionally biased region" description="Polar residues" evidence="1">
    <location>
        <begin position="142"/>
        <end position="151"/>
    </location>
</feature>
<dbReference type="EMBL" id="MN739531">
    <property type="protein sequence ID" value="QHT11073.1"/>
    <property type="molecule type" value="Genomic_DNA"/>
</dbReference>
<proteinExistence type="predicted"/>
<sequence length="186" mass="21308">MPGTETRSILKKGPALQKKTLKFRPSLTSVRLISKKEENGNWRRQFSQSVKEHQNAKHEHAVETRQQAIEKHEKLIPVLRAIKEANNSEIEDVRNLKLTQSRRDLLAETFKPPTKEQQDKIASSIIQVSRSKGIPLETVLQSVKAASQSPPRSRVSRMWRSIKSFFSRSNSTSRSKGGTRKRKTKK</sequence>
<evidence type="ECO:0000313" key="2">
    <source>
        <dbReference type="EMBL" id="QHT11073.1"/>
    </source>
</evidence>
<feature type="region of interest" description="Disordered" evidence="1">
    <location>
        <begin position="166"/>
        <end position="186"/>
    </location>
</feature>
<reference evidence="2" key="1">
    <citation type="journal article" date="2020" name="Nature">
        <title>Giant virus diversity and host interactions through global metagenomics.</title>
        <authorList>
            <person name="Schulz F."/>
            <person name="Roux S."/>
            <person name="Paez-Espino D."/>
            <person name="Jungbluth S."/>
            <person name="Walsh D.A."/>
            <person name="Denef V.J."/>
            <person name="McMahon K.D."/>
            <person name="Konstantinidis K.T."/>
            <person name="Eloe-Fadrosh E.A."/>
            <person name="Kyrpides N.C."/>
            <person name="Woyke T."/>
        </authorList>
    </citation>
    <scope>NUCLEOTIDE SEQUENCE</scope>
    <source>
        <strain evidence="2">GVMAG-M-3300023174-111</strain>
    </source>
</reference>
<feature type="compositionally biased region" description="Low complexity" evidence="1">
    <location>
        <begin position="166"/>
        <end position="176"/>
    </location>
</feature>
<dbReference type="AlphaFoldDB" id="A0A6C0D3P7"/>
<organism evidence="2">
    <name type="scientific">viral metagenome</name>
    <dbReference type="NCBI Taxonomy" id="1070528"/>
    <lineage>
        <taxon>unclassified sequences</taxon>
        <taxon>metagenomes</taxon>
        <taxon>organismal metagenomes</taxon>
    </lineage>
</organism>